<sequence length="108" mass="12586">MRRDPIKNPSFGGCGFCGRVPKKELDKKDGFFGGCTHKVIVTIDNFRYEVTMEDEYFTIEELEKRFGDKLDKCKFAGIVNLTPLHDEEYEYCKTTKKWYLVHQGNGYA</sequence>
<dbReference type="AlphaFoldDB" id="A0A0L0W624"/>
<evidence type="ECO:0000313" key="1">
    <source>
        <dbReference type="EMBL" id="KNF06951.1"/>
    </source>
</evidence>
<comment type="caution">
    <text evidence="1">The sequence shown here is derived from an EMBL/GenBank/DDBJ whole genome shotgun (WGS) entry which is preliminary data.</text>
</comment>
<organism evidence="1 2">
    <name type="scientific">Gottschalkia purinilytica</name>
    <name type="common">Clostridium purinilyticum</name>
    <dbReference type="NCBI Taxonomy" id="1503"/>
    <lineage>
        <taxon>Bacteria</taxon>
        <taxon>Bacillati</taxon>
        <taxon>Bacillota</taxon>
        <taxon>Tissierellia</taxon>
        <taxon>Tissierellales</taxon>
        <taxon>Gottschalkiaceae</taxon>
        <taxon>Gottschalkia</taxon>
    </lineage>
</organism>
<dbReference type="OrthoDB" id="105314at2"/>
<dbReference type="RefSeq" id="WP_050379125.1">
    <property type="nucleotide sequence ID" value="NZ_LGSS01000050.1"/>
</dbReference>
<dbReference type="Proteomes" id="UP000037267">
    <property type="component" value="Unassembled WGS sequence"/>
</dbReference>
<evidence type="ECO:0000313" key="2">
    <source>
        <dbReference type="Proteomes" id="UP000037267"/>
    </source>
</evidence>
<reference evidence="2" key="1">
    <citation type="submission" date="2015-07" db="EMBL/GenBank/DDBJ databases">
        <title>Draft genome sequence of the purine-degrading Gottschalkia purinilyticum DSM 1384 (formerly Clostridium purinilyticum).</title>
        <authorList>
            <person name="Poehlein A."/>
            <person name="Schiel-Bengelsdorf B."/>
            <person name="Bengelsdorf F.R."/>
            <person name="Daniel R."/>
            <person name="Duerre P."/>
        </authorList>
    </citation>
    <scope>NUCLEOTIDE SEQUENCE [LARGE SCALE GENOMIC DNA]</scope>
    <source>
        <strain evidence="2">DSM 1384</strain>
    </source>
</reference>
<accession>A0A0L0W624</accession>
<keyword evidence="2" id="KW-1185">Reference proteome</keyword>
<name>A0A0L0W624_GOTPU</name>
<dbReference type="EMBL" id="LGSS01000050">
    <property type="protein sequence ID" value="KNF06951.1"/>
    <property type="molecule type" value="Genomic_DNA"/>
</dbReference>
<protein>
    <submittedName>
        <fullName evidence="1">Uncharacterized protein</fullName>
    </submittedName>
</protein>
<dbReference type="STRING" id="1503.CLPU_50c00020"/>
<gene>
    <name evidence="1" type="ORF">CLPU_50c00020</name>
</gene>
<proteinExistence type="predicted"/>